<evidence type="ECO:0000256" key="3">
    <source>
        <dbReference type="ARBA" id="ARBA00023212"/>
    </source>
</evidence>
<feature type="non-terminal residue" evidence="6">
    <location>
        <position position="1"/>
    </location>
</feature>
<dbReference type="FunFam" id="1.25.10.10:FF:000019">
    <property type="entry name" value="Cytoskeleton-associated protein 5"/>
    <property type="match status" value="1"/>
</dbReference>
<keyword evidence="3" id="KW-0206">Cytoskeleton</keyword>
<dbReference type="STRING" id="180088.A0A1J8RIH0"/>
<feature type="region of interest" description="Disordered" evidence="4">
    <location>
        <begin position="1"/>
        <end position="23"/>
    </location>
</feature>
<feature type="domain" description="TOG" evidence="5">
    <location>
        <begin position="24"/>
        <end position="259"/>
    </location>
</feature>
<protein>
    <recommendedName>
        <fullName evidence="5">TOG domain-containing protein</fullName>
    </recommendedName>
</protein>
<comment type="subcellular location">
    <subcellularLocation>
        <location evidence="1">Cytoplasm</location>
        <location evidence="1">Cytoskeleton</location>
    </subcellularLocation>
</comment>
<feature type="region of interest" description="Disordered" evidence="4">
    <location>
        <begin position="257"/>
        <end position="367"/>
    </location>
</feature>
<reference evidence="6 7" key="1">
    <citation type="submission" date="2016-03" db="EMBL/GenBank/DDBJ databases">
        <title>Comparative genomics of the ectomycorrhizal sister species Rhizopogon vinicolor and Rhizopogon vesiculosus (Basidiomycota: Boletales) reveals a divergence of the mating type B locus.</title>
        <authorList>
            <person name="Mujic A.B."/>
            <person name="Kuo A."/>
            <person name="Tritt A."/>
            <person name="Lipzen A."/>
            <person name="Chen C."/>
            <person name="Johnson J."/>
            <person name="Sharma A."/>
            <person name="Barry K."/>
            <person name="Grigoriev I.V."/>
            <person name="Spatafora J.W."/>
        </authorList>
    </citation>
    <scope>NUCLEOTIDE SEQUENCE [LARGE SCALE GENOMIC DNA]</scope>
    <source>
        <strain evidence="6 7">AM-OR11-056</strain>
    </source>
</reference>
<comment type="caution">
    <text evidence="6">The sequence shown here is derived from an EMBL/GenBank/DDBJ whole genome shotgun (WGS) entry which is preliminary data.</text>
</comment>
<feature type="domain" description="TOG" evidence="5">
    <location>
        <begin position="367"/>
        <end position="581"/>
    </location>
</feature>
<proteinExistence type="predicted"/>
<organism evidence="6 7">
    <name type="scientific">Rhizopogon vesiculosus</name>
    <dbReference type="NCBI Taxonomy" id="180088"/>
    <lineage>
        <taxon>Eukaryota</taxon>
        <taxon>Fungi</taxon>
        <taxon>Dikarya</taxon>
        <taxon>Basidiomycota</taxon>
        <taxon>Agaricomycotina</taxon>
        <taxon>Agaricomycetes</taxon>
        <taxon>Agaricomycetidae</taxon>
        <taxon>Boletales</taxon>
        <taxon>Suillineae</taxon>
        <taxon>Rhizopogonaceae</taxon>
        <taxon>Rhizopogon</taxon>
    </lineage>
</organism>
<keyword evidence="2" id="KW-0963">Cytoplasm</keyword>
<dbReference type="Gene3D" id="1.25.10.10">
    <property type="entry name" value="Leucine-rich Repeat Variant"/>
    <property type="match status" value="3"/>
</dbReference>
<dbReference type="GO" id="GO:1990498">
    <property type="term" value="C:mitotic spindle microtubule"/>
    <property type="evidence" value="ECO:0007669"/>
    <property type="project" value="UniProtKB-ARBA"/>
</dbReference>
<sequence>DAADEGEAEADGHPEELDLPDPRTLAEPVDIVPKLPSNMQANLTSSKWKERKEVLDELLTLVNATPRIQDAPELAELAKSLATCISKDANINCVVVAAHIIEGLAKGIMSPFGRLRETIIPLMLERLKERKVNVTDAIGAALDAVFSTTFLPDLIPDLIPALGNKNPQIKEGTLKFLARSLSTSTTPVQVAQIKTLTDPLAVLLEDGFEGARNEAAVCLGLLMKMVGERPLNALMDGLADVRKAKVKEAYEKATVKCKAGAGGPPKASVAAKEPPKKKAPSSKTTGAPKAEVVDVLMVDEEPPKKPLGKPPARLTKKAPPPDSAEGNPPTGPSAKAAPAVKKLAPTAAAKPSKPAAPSAPGTLDTFKYKHTPEDAEGLAAELIPASIMEGLADANWKARLAACEEMQTWIEGVVEDVDAEVVVRAIAKKGWSEKNFQVSAKLYGILTTLAERCPSFGRSCVVLSTSHLSEKLGDMKLKKPAAYDPLGKQKAPKVLADALGWIDAAVIEFGIGGVSLRPLIEFLKAALKNSNAAVRTSATKTLVSVKLFAGSSIKDFLEDLNAQLLVTIQGEFDKVEGTPAPEPSRTSADVAALAPVTGGGVAKGPDPLDDLFPRVEIDGLLKGTTILADSKSDAWKSRKEALETLQALLDQGANKRLKPSIGKLLLINQWL</sequence>
<keyword evidence="7" id="KW-1185">Reference proteome</keyword>
<name>A0A1J8RIH0_9AGAM</name>
<evidence type="ECO:0000256" key="2">
    <source>
        <dbReference type="ARBA" id="ARBA00022490"/>
    </source>
</evidence>
<feature type="non-terminal residue" evidence="6">
    <location>
        <position position="671"/>
    </location>
</feature>
<dbReference type="InterPro" id="IPR016024">
    <property type="entry name" value="ARM-type_fold"/>
</dbReference>
<evidence type="ECO:0000256" key="4">
    <source>
        <dbReference type="SAM" id="MobiDB-lite"/>
    </source>
</evidence>
<dbReference type="GO" id="GO:0030951">
    <property type="term" value="P:establishment or maintenance of microtubule cytoskeleton polarity"/>
    <property type="evidence" value="ECO:0007669"/>
    <property type="project" value="InterPro"/>
</dbReference>
<dbReference type="GO" id="GO:0046785">
    <property type="term" value="P:microtubule polymerization"/>
    <property type="evidence" value="ECO:0007669"/>
    <property type="project" value="InterPro"/>
</dbReference>
<evidence type="ECO:0000313" key="6">
    <source>
        <dbReference type="EMBL" id="OJA21602.1"/>
    </source>
</evidence>
<dbReference type="GO" id="GO:0051010">
    <property type="term" value="F:microtubule plus-end binding"/>
    <property type="evidence" value="ECO:0007669"/>
    <property type="project" value="InterPro"/>
</dbReference>
<dbReference type="InterPro" id="IPR011989">
    <property type="entry name" value="ARM-like"/>
</dbReference>
<dbReference type="SMART" id="SM01349">
    <property type="entry name" value="TOG"/>
    <property type="match status" value="2"/>
</dbReference>
<dbReference type="GO" id="GO:0000022">
    <property type="term" value="P:mitotic spindle elongation"/>
    <property type="evidence" value="ECO:0007669"/>
    <property type="project" value="UniProtKB-ARBA"/>
</dbReference>
<accession>A0A1J8RIH0</accession>
<dbReference type="EMBL" id="LVVM01000080">
    <property type="protein sequence ID" value="OJA21602.1"/>
    <property type="molecule type" value="Genomic_DNA"/>
</dbReference>
<dbReference type="GO" id="GO:0005881">
    <property type="term" value="C:cytoplasmic microtubule"/>
    <property type="evidence" value="ECO:0007669"/>
    <property type="project" value="UniProtKB-ARBA"/>
</dbReference>
<dbReference type="GO" id="GO:0061863">
    <property type="term" value="F:microtubule plus end polymerase"/>
    <property type="evidence" value="ECO:0007669"/>
    <property type="project" value="InterPro"/>
</dbReference>
<dbReference type="OrthoDB" id="205662at2759"/>
<dbReference type="AlphaFoldDB" id="A0A1J8RIH0"/>
<dbReference type="PANTHER" id="PTHR12609">
    <property type="entry name" value="MICROTUBULE ASSOCIATED PROTEIN XMAP215"/>
    <property type="match status" value="1"/>
</dbReference>
<dbReference type="SUPFAM" id="SSF48371">
    <property type="entry name" value="ARM repeat"/>
    <property type="match status" value="1"/>
</dbReference>
<dbReference type="GO" id="GO:1990571">
    <property type="term" value="P:meiotic centromere clustering"/>
    <property type="evidence" value="ECO:0007669"/>
    <property type="project" value="UniProtKB-ARBA"/>
</dbReference>
<feature type="compositionally biased region" description="Low complexity" evidence="4">
    <location>
        <begin position="332"/>
        <end position="360"/>
    </location>
</feature>
<evidence type="ECO:0000256" key="1">
    <source>
        <dbReference type="ARBA" id="ARBA00004245"/>
    </source>
</evidence>
<evidence type="ECO:0000313" key="7">
    <source>
        <dbReference type="Proteomes" id="UP000183567"/>
    </source>
</evidence>
<dbReference type="GO" id="GO:0099070">
    <property type="term" value="C:static microtubule bundle"/>
    <property type="evidence" value="ECO:0007669"/>
    <property type="project" value="UniProtKB-ARBA"/>
</dbReference>
<dbReference type="Proteomes" id="UP000183567">
    <property type="component" value="Unassembled WGS sequence"/>
</dbReference>
<evidence type="ECO:0000259" key="5">
    <source>
        <dbReference type="SMART" id="SM01349"/>
    </source>
</evidence>
<dbReference type="InterPro" id="IPR034085">
    <property type="entry name" value="TOG"/>
</dbReference>
<dbReference type="GO" id="GO:0044732">
    <property type="term" value="C:mitotic spindle pole body"/>
    <property type="evidence" value="ECO:0007669"/>
    <property type="project" value="UniProtKB-ARBA"/>
</dbReference>
<dbReference type="GO" id="GO:0051315">
    <property type="term" value="P:attachment of mitotic spindle microtubules to kinetochore"/>
    <property type="evidence" value="ECO:0007669"/>
    <property type="project" value="UniProtKB-ARBA"/>
</dbReference>
<gene>
    <name evidence="6" type="ORF">AZE42_01674</name>
</gene>
<dbReference type="InterPro" id="IPR045110">
    <property type="entry name" value="XMAP215"/>
</dbReference>